<keyword evidence="6" id="KW-1185">Reference proteome</keyword>
<dbReference type="InterPro" id="IPR058625">
    <property type="entry name" value="MdtA-like_BSH"/>
</dbReference>
<dbReference type="Proteomes" id="UP000017081">
    <property type="component" value="Unassembled WGS sequence"/>
</dbReference>
<dbReference type="eggNOG" id="COG1566">
    <property type="taxonomic scope" value="Bacteria"/>
</dbReference>
<dbReference type="Pfam" id="PF25917">
    <property type="entry name" value="BSH_RND"/>
    <property type="match status" value="1"/>
</dbReference>
<dbReference type="Gene3D" id="2.40.50.100">
    <property type="match status" value="2"/>
</dbReference>
<dbReference type="Gene3D" id="2.40.30.170">
    <property type="match status" value="1"/>
</dbReference>
<keyword evidence="2" id="KW-0175">Coiled coil</keyword>
<evidence type="ECO:0000313" key="6">
    <source>
        <dbReference type="Proteomes" id="UP000017081"/>
    </source>
</evidence>
<dbReference type="PANTHER" id="PTHR32347:SF23">
    <property type="entry name" value="BLL5650 PROTEIN"/>
    <property type="match status" value="1"/>
</dbReference>
<dbReference type="STRING" id="1319815.HMPREF0202_01086"/>
<keyword evidence="3" id="KW-1133">Transmembrane helix</keyword>
<dbReference type="InterPro" id="IPR050465">
    <property type="entry name" value="UPF0194_transport"/>
</dbReference>
<evidence type="ECO:0000256" key="2">
    <source>
        <dbReference type="ARBA" id="ARBA00023054"/>
    </source>
</evidence>
<dbReference type="SUPFAM" id="SSF111369">
    <property type="entry name" value="HlyD-like secretion proteins"/>
    <property type="match status" value="2"/>
</dbReference>
<dbReference type="GO" id="GO:0030313">
    <property type="term" value="C:cell envelope"/>
    <property type="evidence" value="ECO:0007669"/>
    <property type="project" value="UniProtKB-SubCell"/>
</dbReference>
<name>U7VBT6_9FUSO</name>
<evidence type="ECO:0000256" key="1">
    <source>
        <dbReference type="ARBA" id="ARBA00004196"/>
    </source>
</evidence>
<organism evidence="5 6">
    <name type="scientific">Cetobacterium somerae ATCC BAA-474</name>
    <dbReference type="NCBI Taxonomy" id="1319815"/>
    <lineage>
        <taxon>Bacteria</taxon>
        <taxon>Fusobacteriati</taxon>
        <taxon>Fusobacteriota</taxon>
        <taxon>Fusobacteriia</taxon>
        <taxon>Fusobacteriales</taxon>
        <taxon>Fusobacteriaceae</taxon>
        <taxon>Cetobacterium</taxon>
    </lineage>
</organism>
<sequence length="379" mass="42968">MRAVEKEKVMEKFKTVDVKYVGIGVLIAILLYFIVDYIVAKREDKIYYGVLEMDKINVSSEIPGKIEVLYVDDGYVVKKGQELVAIDDKENRLKVENSEINLKSSENQLQKTLDGTREEQIAAQREVVKQLETQVDQGRKNLVTLTSSFKFAVSNLENKKKIYSDTKDLFNKKFESQYNLDVARLNYENAQNQFITAQNSLENGKEALLGYEAQKKAADENLRYMVNGFSKRDVESDKLKIQSSEKGLELAKVYADKNKLVSPIDGLVESVNLKIGEVVNPGIAVVTMLDMNNLWTKIYVPEKILPLIKLNQKVTVKSDFIDKDYEGEIVYIASDSEFTPMNIVTKKDRMKLVYEIKVKVLNNDGGLKSGMLVGVDLGL</sequence>
<proteinExistence type="predicted"/>
<dbReference type="EMBL" id="AXZF01000039">
    <property type="protein sequence ID" value="ERT68981.1"/>
    <property type="molecule type" value="Genomic_DNA"/>
</dbReference>
<dbReference type="PANTHER" id="PTHR32347">
    <property type="entry name" value="EFFLUX SYSTEM COMPONENT YKNX-RELATED"/>
    <property type="match status" value="1"/>
</dbReference>
<keyword evidence="3" id="KW-0812">Transmembrane</keyword>
<feature type="transmembrane region" description="Helical" evidence="3">
    <location>
        <begin position="20"/>
        <end position="39"/>
    </location>
</feature>
<feature type="domain" description="Multidrug resistance protein MdtA-like barrel-sandwich hybrid" evidence="4">
    <location>
        <begin position="55"/>
        <end position="282"/>
    </location>
</feature>
<evidence type="ECO:0000313" key="5">
    <source>
        <dbReference type="EMBL" id="ERT68981.1"/>
    </source>
</evidence>
<accession>U7VBT6</accession>
<dbReference type="Gene3D" id="1.10.287.470">
    <property type="entry name" value="Helix hairpin bin"/>
    <property type="match status" value="1"/>
</dbReference>
<evidence type="ECO:0000259" key="4">
    <source>
        <dbReference type="Pfam" id="PF25917"/>
    </source>
</evidence>
<reference evidence="5 6" key="1">
    <citation type="submission" date="2013-08" db="EMBL/GenBank/DDBJ databases">
        <authorList>
            <person name="Weinstock G."/>
            <person name="Sodergren E."/>
            <person name="Wylie T."/>
            <person name="Fulton L."/>
            <person name="Fulton R."/>
            <person name="Fronick C."/>
            <person name="O'Laughlin M."/>
            <person name="Godfrey J."/>
            <person name="Miner T."/>
            <person name="Herter B."/>
            <person name="Appelbaum E."/>
            <person name="Cordes M."/>
            <person name="Lek S."/>
            <person name="Wollam A."/>
            <person name="Pepin K.H."/>
            <person name="Palsikar V.B."/>
            <person name="Mitreva M."/>
            <person name="Wilson R.K."/>
        </authorList>
    </citation>
    <scope>NUCLEOTIDE SEQUENCE [LARGE SCALE GENOMIC DNA]</scope>
    <source>
        <strain evidence="5 6">ATCC BAA-474</strain>
    </source>
</reference>
<comment type="subcellular location">
    <subcellularLocation>
        <location evidence="1">Cell envelope</location>
    </subcellularLocation>
</comment>
<dbReference type="AlphaFoldDB" id="U7VBT6"/>
<dbReference type="PATRIC" id="fig|1319815.3.peg.1043"/>
<evidence type="ECO:0000256" key="3">
    <source>
        <dbReference type="SAM" id="Phobius"/>
    </source>
</evidence>
<comment type="caution">
    <text evidence="5">The sequence shown here is derived from an EMBL/GenBank/DDBJ whole genome shotgun (WGS) entry which is preliminary data.</text>
</comment>
<dbReference type="HOGENOM" id="CLU_018816_6_3_0"/>
<keyword evidence="3" id="KW-0472">Membrane</keyword>
<protein>
    <recommendedName>
        <fullName evidence="4">Multidrug resistance protein MdtA-like barrel-sandwich hybrid domain-containing protein</fullName>
    </recommendedName>
</protein>
<gene>
    <name evidence="5" type="ORF">HMPREF0202_01086</name>
</gene>